<evidence type="ECO:0000313" key="3">
    <source>
        <dbReference type="Proteomes" id="UP000694523"/>
    </source>
</evidence>
<evidence type="ECO:0000256" key="1">
    <source>
        <dbReference type="SAM" id="MobiDB-lite"/>
    </source>
</evidence>
<reference evidence="2" key="2">
    <citation type="submission" date="2025-09" db="UniProtKB">
        <authorList>
            <consortium name="Ensembl"/>
        </authorList>
    </citation>
    <scope>IDENTIFICATION</scope>
</reference>
<feature type="region of interest" description="Disordered" evidence="1">
    <location>
        <begin position="1"/>
        <end position="53"/>
    </location>
</feature>
<proteinExistence type="predicted"/>
<feature type="compositionally biased region" description="Acidic residues" evidence="1">
    <location>
        <begin position="39"/>
        <end position="48"/>
    </location>
</feature>
<keyword evidence="3" id="KW-1185">Reference proteome</keyword>
<sequence length="70" mass="7984">MSGSFSQQLQDLLNPQPKLIDPEDDGDEETKARVVERFNEDEDEEGEGGEGLGQSVHYCYYYSVFMVTFI</sequence>
<name>A0A8C6SB97_9GOBI</name>
<feature type="compositionally biased region" description="Polar residues" evidence="1">
    <location>
        <begin position="1"/>
        <end position="13"/>
    </location>
</feature>
<organism evidence="2 3">
    <name type="scientific">Neogobius melanostomus</name>
    <name type="common">round goby</name>
    <dbReference type="NCBI Taxonomy" id="47308"/>
    <lineage>
        <taxon>Eukaryota</taxon>
        <taxon>Metazoa</taxon>
        <taxon>Chordata</taxon>
        <taxon>Craniata</taxon>
        <taxon>Vertebrata</taxon>
        <taxon>Euteleostomi</taxon>
        <taxon>Actinopterygii</taxon>
        <taxon>Neopterygii</taxon>
        <taxon>Teleostei</taxon>
        <taxon>Neoteleostei</taxon>
        <taxon>Acanthomorphata</taxon>
        <taxon>Gobiaria</taxon>
        <taxon>Gobiiformes</taxon>
        <taxon>Gobioidei</taxon>
        <taxon>Gobiidae</taxon>
        <taxon>Benthophilinae</taxon>
        <taxon>Neogobiini</taxon>
        <taxon>Neogobius</taxon>
    </lineage>
</organism>
<reference evidence="2" key="1">
    <citation type="submission" date="2025-08" db="UniProtKB">
        <authorList>
            <consortium name="Ensembl"/>
        </authorList>
    </citation>
    <scope>IDENTIFICATION</scope>
</reference>
<evidence type="ECO:0000313" key="2">
    <source>
        <dbReference type="Ensembl" id="ENSNMLP00000002842.1"/>
    </source>
</evidence>
<feature type="compositionally biased region" description="Basic and acidic residues" evidence="1">
    <location>
        <begin position="29"/>
        <end position="38"/>
    </location>
</feature>
<dbReference type="Ensembl" id="ENSNMLT00000003273.1">
    <property type="protein sequence ID" value="ENSNMLP00000002842.1"/>
    <property type="gene ID" value="ENSNMLG00000002069.1"/>
</dbReference>
<accession>A0A8C6SB97</accession>
<dbReference type="AlphaFoldDB" id="A0A8C6SB97"/>
<dbReference type="Proteomes" id="UP000694523">
    <property type="component" value="Unplaced"/>
</dbReference>
<protein>
    <submittedName>
        <fullName evidence="2">Uncharacterized protein</fullName>
    </submittedName>
</protein>